<evidence type="ECO:0000313" key="6">
    <source>
        <dbReference type="EMBL" id="ARO73542.1"/>
    </source>
</evidence>
<dbReference type="InterPro" id="IPR007833">
    <property type="entry name" value="Capsule_polysaccharide_synth"/>
</dbReference>
<dbReference type="RefSeq" id="WP_077625611.1">
    <property type="nucleotide sequence ID" value="NZ_BBVY01000001.1"/>
</dbReference>
<dbReference type="EMBL" id="KY574588">
    <property type="protein sequence ID" value="ARO73357.1"/>
    <property type="molecule type" value="Genomic_DNA"/>
</dbReference>
<dbReference type="EMBL" id="KY574567">
    <property type="protein sequence ID" value="ARO73028.1"/>
    <property type="molecule type" value="Genomic_DNA"/>
</dbReference>
<dbReference type="GO" id="GO:0015774">
    <property type="term" value="P:polysaccharide transport"/>
    <property type="evidence" value="ECO:0007669"/>
    <property type="project" value="InterPro"/>
</dbReference>
<dbReference type="GO" id="GO:0000271">
    <property type="term" value="P:polysaccharide biosynthetic process"/>
    <property type="evidence" value="ECO:0007669"/>
    <property type="project" value="InterPro"/>
</dbReference>
<dbReference type="Pfam" id="PF05159">
    <property type="entry name" value="Capsule_synth"/>
    <property type="match status" value="1"/>
</dbReference>
<organism evidence="1">
    <name type="scientific">Escherichia albertii</name>
    <dbReference type="NCBI Taxonomy" id="208962"/>
    <lineage>
        <taxon>Bacteria</taxon>
        <taxon>Pseudomonadati</taxon>
        <taxon>Pseudomonadota</taxon>
        <taxon>Gammaproteobacteria</taxon>
        <taxon>Enterobacterales</taxon>
        <taxon>Enterobacteriaceae</taxon>
        <taxon>Escherichia</taxon>
    </lineage>
</organism>
<dbReference type="EMBL" id="KY574600">
    <property type="protein sequence ID" value="ARO73552.1"/>
    <property type="molecule type" value="Genomic_DNA"/>
</dbReference>
<accession>A0A288W4E5</accession>
<protein>
    <recommendedName>
        <fullName evidence="8">Capsular biosynthesis protein</fullName>
    </recommendedName>
</protein>
<dbReference type="EMBL" id="KY574551">
    <property type="protein sequence ID" value="ARO72774.1"/>
    <property type="molecule type" value="Genomic_DNA"/>
</dbReference>
<evidence type="ECO:0000313" key="5">
    <source>
        <dbReference type="EMBL" id="ARO73357.1"/>
    </source>
</evidence>
<dbReference type="EMBL" id="KY574550">
    <property type="protein sequence ID" value="ARO72764.1"/>
    <property type="molecule type" value="Genomic_DNA"/>
</dbReference>
<evidence type="ECO:0000313" key="3">
    <source>
        <dbReference type="EMBL" id="ARO73028.1"/>
    </source>
</evidence>
<dbReference type="AlphaFoldDB" id="A0A288W4E5"/>
<proteinExistence type="predicted"/>
<reference evidence="1" key="1">
    <citation type="journal article" date="2017" name="Carbohydr. Res.">
        <title>Structure and gene cluster of the O-antigen of Escherichia albertii O1 resembling the O-antigen of Pseudomonas aeruginosa O5.</title>
        <authorList>
            <person name="Zheng H."/>
            <person name="Shashkov A.S."/>
            <person name="Xiong Y."/>
            <person name="Naumenko O.I."/>
            <person name="Wang H."/>
            <person name="Senchenkova S.N."/>
            <person name="Wang J."/>
            <person name="Knirel Y.A."/>
        </authorList>
    </citation>
    <scope>NUCLEOTIDE SEQUENCE</scope>
    <source>
        <strain evidence="1">BBVY01.1_seq</strain>
        <strain evidence="2">BBWB01.1_seq</strain>
        <strain evidence="3">SP140619</strain>
        <strain evidence="4">SP140791</strain>
        <strain evidence="5">SP150036</strain>
        <strain evidence="6">T150248</strain>
        <strain evidence="7">T150298</strain>
    </source>
</reference>
<evidence type="ECO:0000313" key="7">
    <source>
        <dbReference type="EMBL" id="ARO73552.1"/>
    </source>
</evidence>
<evidence type="ECO:0000313" key="2">
    <source>
        <dbReference type="EMBL" id="ARO72774.1"/>
    </source>
</evidence>
<evidence type="ECO:0000313" key="4">
    <source>
        <dbReference type="EMBL" id="ARO73240.1"/>
    </source>
</evidence>
<dbReference type="EMBL" id="KY574599">
    <property type="protein sequence ID" value="ARO73542.1"/>
    <property type="molecule type" value="Genomic_DNA"/>
</dbReference>
<name>A0A288W4E5_ESCAL</name>
<dbReference type="EMBL" id="KY574580">
    <property type="protein sequence ID" value="ARO73240.1"/>
    <property type="molecule type" value="Genomic_DNA"/>
</dbReference>
<sequence length="431" mass="51270">MMIYFFIYSDFRLNLYISLAKAYERKGYEIFFVVQDTLSLSKLKRTKFKKRLIEFPYYKNKKLSRSNLEHYKDRLKMNTDVLSKNIGLEQSAYLYHCMVDFIIKLNPDSETIFFAGNGVHVQDIALKDLKSKYAYRTVFTELANIDNRVFFDPIGSNCHSLFYKMDELDNYYKGESESHEKWKAEYIKNKIEMHIVRQAKRMSILDKVRYYKSTLIDLLRNRPSYPALRIRSGYTKYKIFGKKETHKSGEIPRLNYCNDLPENYLFFPLQVTNDAQILINSNYDNYLALDYYKQQAEKNGLELVVKIHPAERNIDFIKNIVEKSKTKGFYLSNENTFSLIINSQQVGVNNSTVGFESIICNKETTFLGKTFYSKLLDDEWFGFYIFNYLFKADFFSGEIYETDVIGKISFYFNLEDNFYMSQKRNIRFDEQ</sequence>
<evidence type="ECO:0008006" key="8">
    <source>
        <dbReference type="Google" id="ProtNLM"/>
    </source>
</evidence>
<evidence type="ECO:0000313" key="1">
    <source>
        <dbReference type="EMBL" id="ARO72764.1"/>
    </source>
</evidence>